<dbReference type="PANTHER" id="PTHR21716:SF16">
    <property type="entry name" value="BLL1467 PROTEIN"/>
    <property type="match status" value="1"/>
</dbReference>
<comment type="caution">
    <text evidence="7">The sequence shown here is derived from an EMBL/GenBank/DDBJ whole genome shotgun (WGS) entry which is preliminary data.</text>
</comment>
<feature type="transmembrane region" description="Helical" evidence="6">
    <location>
        <begin position="292"/>
        <end position="313"/>
    </location>
</feature>
<protein>
    <submittedName>
        <fullName evidence="7">AI-2E family transporter</fullName>
    </submittedName>
</protein>
<comment type="subcellular location">
    <subcellularLocation>
        <location evidence="1">Membrane</location>
        <topology evidence="1">Multi-pass membrane protein</topology>
    </subcellularLocation>
</comment>
<feature type="transmembrane region" description="Helical" evidence="6">
    <location>
        <begin position="25"/>
        <end position="41"/>
    </location>
</feature>
<evidence type="ECO:0000313" key="8">
    <source>
        <dbReference type="Proteomes" id="UP000284547"/>
    </source>
</evidence>
<feature type="transmembrane region" description="Helical" evidence="6">
    <location>
        <begin position="177"/>
        <end position="200"/>
    </location>
</feature>
<evidence type="ECO:0000256" key="1">
    <source>
        <dbReference type="ARBA" id="ARBA00004141"/>
    </source>
</evidence>
<keyword evidence="4 6" id="KW-1133">Transmembrane helix</keyword>
<name>A0A411YZ66_9RHOB</name>
<gene>
    <name evidence="7" type="ORF">D1012_16975</name>
</gene>
<feature type="transmembrane region" description="Helical" evidence="6">
    <location>
        <begin position="47"/>
        <end position="64"/>
    </location>
</feature>
<dbReference type="InterPro" id="IPR002549">
    <property type="entry name" value="AI-2E-like"/>
</dbReference>
<proteinExistence type="inferred from homology"/>
<feature type="transmembrane region" description="Helical" evidence="6">
    <location>
        <begin position="71"/>
        <end position="95"/>
    </location>
</feature>
<keyword evidence="8" id="KW-1185">Reference proteome</keyword>
<dbReference type="EMBL" id="QWEY01000010">
    <property type="protein sequence ID" value="RGP36099.1"/>
    <property type="molecule type" value="Genomic_DNA"/>
</dbReference>
<evidence type="ECO:0000256" key="6">
    <source>
        <dbReference type="SAM" id="Phobius"/>
    </source>
</evidence>
<dbReference type="PANTHER" id="PTHR21716">
    <property type="entry name" value="TRANSMEMBRANE PROTEIN"/>
    <property type="match status" value="1"/>
</dbReference>
<keyword evidence="3 6" id="KW-0812">Transmembrane</keyword>
<evidence type="ECO:0000256" key="3">
    <source>
        <dbReference type="ARBA" id="ARBA00022692"/>
    </source>
</evidence>
<dbReference type="Proteomes" id="UP000284547">
    <property type="component" value="Unassembled WGS sequence"/>
</dbReference>
<feature type="transmembrane region" description="Helical" evidence="6">
    <location>
        <begin position="229"/>
        <end position="251"/>
    </location>
</feature>
<dbReference type="GO" id="GO:0055085">
    <property type="term" value="P:transmembrane transport"/>
    <property type="evidence" value="ECO:0007669"/>
    <property type="project" value="TreeGrafter"/>
</dbReference>
<evidence type="ECO:0000256" key="4">
    <source>
        <dbReference type="ARBA" id="ARBA00022989"/>
    </source>
</evidence>
<feature type="transmembrane region" description="Helical" evidence="6">
    <location>
        <begin position="333"/>
        <end position="358"/>
    </location>
</feature>
<dbReference type="OrthoDB" id="9799225at2"/>
<organism evidence="7 8">
    <name type="scientific">Pseudotabrizicola alkalilacus</name>
    <dbReference type="NCBI Taxonomy" id="2305252"/>
    <lineage>
        <taxon>Bacteria</taxon>
        <taxon>Pseudomonadati</taxon>
        <taxon>Pseudomonadota</taxon>
        <taxon>Alphaproteobacteria</taxon>
        <taxon>Rhodobacterales</taxon>
        <taxon>Paracoccaceae</taxon>
        <taxon>Pseudotabrizicola</taxon>
    </lineage>
</organism>
<comment type="similarity">
    <text evidence="2">Belongs to the autoinducer-2 exporter (AI-2E) (TC 2.A.86) family.</text>
</comment>
<dbReference type="RefSeq" id="WP_118155035.1">
    <property type="nucleotide sequence ID" value="NZ_QWEY01000010.1"/>
</dbReference>
<keyword evidence="5 6" id="KW-0472">Membrane</keyword>
<evidence type="ECO:0000256" key="5">
    <source>
        <dbReference type="ARBA" id="ARBA00023136"/>
    </source>
</evidence>
<evidence type="ECO:0000313" key="7">
    <source>
        <dbReference type="EMBL" id="RGP36099.1"/>
    </source>
</evidence>
<accession>A0A411YZ66</accession>
<reference evidence="7 8" key="1">
    <citation type="submission" date="2018-08" db="EMBL/GenBank/DDBJ databases">
        <title>Flavobacterium tibetense sp. nov., isolated from a wetland YonghuCo on Tibetan Plateau.</title>
        <authorList>
            <person name="Phurbu D."/>
            <person name="Lu H."/>
            <person name="Xing P."/>
        </authorList>
    </citation>
    <scope>NUCLEOTIDE SEQUENCE [LARGE SCALE GENOMIC DNA]</scope>
    <source>
        <strain evidence="7 8">DJC</strain>
    </source>
</reference>
<sequence>MAPVTYTAVHKFPIDRDSRPKRPRPSWPVVGLFILAMIAAIAFARDFLMPITFSILLFFVFVPVRRRLSRLGVAPGVTAAGIVFSLFFSIIALIWSVSGPAGQLIADMPDIQSALTEKLQRLRGTFETIDTAMTQIEAETGDATATGEATNAEAVASTAGIDVASAILNGLATTPGIMGQVALTLFLLFFLIASGDMLYLKIVQSFDSLREKRNAYSALREIEESLGSYLGAITLINACLGVAIGLAMWAFGMPSPLLFGLLAFSLNFIPYLGAITGVGIALLVGLVTFSDIFWPVMVAVVYLSFTTLEGQLITPYFVARRLQMNAVVVFLTVALWAWLWSVIGMIIAVPLLVVISVICDHVPGLEKLGNFLAGDDPVPLAEDEPAPAAVREPSGSLP</sequence>
<dbReference type="AlphaFoldDB" id="A0A411YZ66"/>
<evidence type="ECO:0000256" key="2">
    <source>
        <dbReference type="ARBA" id="ARBA00009773"/>
    </source>
</evidence>
<dbReference type="Pfam" id="PF01594">
    <property type="entry name" value="AI-2E_transport"/>
    <property type="match status" value="1"/>
</dbReference>
<dbReference type="GO" id="GO:0016020">
    <property type="term" value="C:membrane"/>
    <property type="evidence" value="ECO:0007669"/>
    <property type="project" value="UniProtKB-SubCell"/>
</dbReference>
<feature type="transmembrane region" description="Helical" evidence="6">
    <location>
        <begin position="257"/>
        <end position="285"/>
    </location>
</feature>